<name>A0ABQ3KGS3_9PSEU</name>
<keyword evidence="5" id="KW-1185">Reference proteome</keyword>
<dbReference type="PANTHER" id="PTHR42901:SF1">
    <property type="entry name" value="ALCOHOL DEHYDROGENASE"/>
    <property type="match status" value="1"/>
</dbReference>
<sequence>MTQQTVFVTGASAGFGDAIARRFAAEGARVIAVARSADKLEKLAGELGDAVLPVTLDVSDPEGVRGTIGALPEEWNQVDVLVNNAGLAKGLEPAHRADLRDWDEMIATNVRGLAHVTRALLPGMVERGRGHVINIGSIAGTYPYPGGNVYGATKAFVHQFSLNLRSDLHGTGVRVTNVEPGLVGGTDFSKVRFDGDQAKADKVYEGTTPLTADDVAESVFWAANQPKHVNINVIELMPVVQSFSALQIYRES</sequence>
<proteinExistence type="inferred from homology"/>
<comment type="similarity">
    <text evidence="1 3">Belongs to the short-chain dehydrogenases/reductases (SDR) family.</text>
</comment>
<evidence type="ECO:0000256" key="3">
    <source>
        <dbReference type="RuleBase" id="RU000363"/>
    </source>
</evidence>
<gene>
    <name evidence="4" type="ORF">GCM10017567_48460</name>
</gene>
<accession>A0ABQ3KGS3</accession>
<organism evidence="4 5">
    <name type="scientific">Amycolatopsis bullii</name>
    <dbReference type="NCBI Taxonomy" id="941987"/>
    <lineage>
        <taxon>Bacteria</taxon>
        <taxon>Bacillati</taxon>
        <taxon>Actinomycetota</taxon>
        <taxon>Actinomycetes</taxon>
        <taxon>Pseudonocardiales</taxon>
        <taxon>Pseudonocardiaceae</taxon>
        <taxon>Amycolatopsis</taxon>
    </lineage>
</organism>
<dbReference type="RefSeq" id="WP_191313612.1">
    <property type="nucleotide sequence ID" value="NZ_BNAW01000023.1"/>
</dbReference>
<dbReference type="PANTHER" id="PTHR42901">
    <property type="entry name" value="ALCOHOL DEHYDROGENASE"/>
    <property type="match status" value="1"/>
</dbReference>
<dbReference type="InterPro" id="IPR002347">
    <property type="entry name" value="SDR_fam"/>
</dbReference>
<dbReference type="PRINTS" id="PR00080">
    <property type="entry name" value="SDRFAMILY"/>
</dbReference>
<dbReference type="InterPro" id="IPR036291">
    <property type="entry name" value="NAD(P)-bd_dom_sf"/>
</dbReference>
<dbReference type="CDD" id="cd05346">
    <property type="entry name" value="SDR_c5"/>
    <property type="match status" value="1"/>
</dbReference>
<dbReference type="PRINTS" id="PR00081">
    <property type="entry name" value="GDHRDH"/>
</dbReference>
<evidence type="ECO:0000313" key="4">
    <source>
        <dbReference type="EMBL" id="GHG23762.1"/>
    </source>
</evidence>
<dbReference type="Gene3D" id="3.40.50.720">
    <property type="entry name" value="NAD(P)-binding Rossmann-like Domain"/>
    <property type="match status" value="1"/>
</dbReference>
<evidence type="ECO:0000256" key="1">
    <source>
        <dbReference type="ARBA" id="ARBA00006484"/>
    </source>
</evidence>
<keyword evidence="2" id="KW-0560">Oxidoreductase</keyword>
<dbReference type="PROSITE" id="PS00061">
    <property type="entry name" value="ADH_SHORT"/>
    <property type="match status" value="1"/>
</dbReference>
<evidence type="ECO:0000256" key="2">
    <source>
        <dbReference type="ARBA" id="ARBA00023002"/>
    </source>
</evidence>
<evidence type="ECO:0000313" key="5">
    <source>
        <dbReference type="Proteomes" id="UP000649955"/>
    </source>
</evidence>
<dbReference type="EMBL" id="BNAW01000023">
    <property type="protein sequence ID" value="GHG23762.1"/>
    <property type="molecule type" value="Genomic_DNA"/>
</dbReference>
<dbReference type="PIRSF" id="PIRSF000126">
    <property type="entry name" value="11-beta-HSD1"/>
    <property type="match status" value="1"/>
</dbReference>
<dbReference type="SUPFAM" id="SSF51735">
    <property type="entry name" value="NAD(P)-binding Rossmann-fold domains"/>
    <property type="match status" value="1"/>
</dbReference>
<dbReference type="Proteomes" id="UP000649955">
    <property type="component" value="Unassembled WGS sequence"/>
</dbReference>
<protein>
    <submittedName>
        <fullName evidence="4">NAD(P)-dependent oxidoreductase</fullName>
    </submittedName>
</protein>
<comment type="caution">
    <text evidence="4">The sequence shown here is derived from an EMBL/GenBank/DDBJ whole genome shotgun (WGS) entry which is preliminary data.</text>
</comment>
<dbReference type="InterPro" id="IPR020904">
    <property type="entry name" value="Sc_DH/Rdtase_CS"/>
</dbReference>
<reference evidence="5" key="1">
    <citation type="journal article" date="2019" name="Int. J. Syst. Evol. Microbiol.">
        <title>The Global Catalogue of Microorganisms (GCM) 10K type strain sequencing project: providing services to taxonomists for standard genome sequencing and annotation.</title>
        <authorList>
            <consortium name="The Broad Institute Genomics Platform"/>
            <consortium name="The Broad Institute Genome Sequencing Center for Infectious Disease"/>
            <person name="Wu L."/>
            <person name="Ma J."/>
        </authorList>
    </citation>
    <scope>NUCLEOTIDE SEQUENCE [LARGE SCALE GENOMIC DNA]</scope>
    <source>
        <strain evidence="5">CGMCC 4.7680</strain>
    </source>
</reference>
<dbReference type="Pfam" id="PF00106">
    <property type="entry name" value="adh_short"/>
    <property type="match status" value="1"/>
</dbReference>